<feature type="region of interest" description="Disordered" evidence="1">
    <location>
        <begin position="1"/>
        <end position="73"/>
    </location>
</feature>
<accession>A0A427YMR2</accession>
<evidence type="ECO:0000313" key="3">
    <source>
        <dbReference type="Proteomes" id="UP000279259"/>
    </source>
</evidence>
<name>A0A427YMR2_9TREE</name>
<comment type="caution">
    <text evidence="2">The sequence shown here is derived from an EMBL/GenBank/DDBJ whole genome shotgun (WGS) entry which is preliminary data.</text>
</comment>
<protein>
    <submittedName>
        <fullName evidence="2">Uncharacterized protein</fullName>
    </submittedName>
</protein>
<feature type="compositionally biased region" description="Polar residues" evidence="1">
    <location>
        <begin position="7"/>
        <end position="31"/>
    </location>
</feature>
<gene>
    <name evidence="2" type="ORF">EHS25_008827</name>
</gene>
<dbReference type="Proteomes" id="UP000279259">
    <property type="component" value="Unassembled WGS sequence"/>
</dbReference>
<dbReference type="OrthoDB" id="2561733at2759"/>
<dbReference type="AlphaFoldDB" id="A0A427YMR2"/>
<reference evidence="2 3" key="1">
    <citation type="submission" date="2018-11" db="EMBL/GenBank/DDBJ databases">
        <title>Genome sequence of Saitozyma podzolica DSM 27192.</title>
        <authorList>
            <person name="Aliyu H."/>
            <person name="Gorte O."/>
            <person name="Ochsenreither K."/>
        </authorList>
    </citation>
    <scope>NUCLEOTIDE SEQUENCE [LARGE SCALE GENOMIC DNA]</scope>
    <source>
        <strain evidence="2 3">DSM 27192</strain>
    </source>
</reference>
<proteinExistence type="predicted"/>
<evidence type="ECO:0000256" key="1">
    <source>
        <dbReference type="SAM" id="MobiDB-lite"/>
    </source>
</evidence>
<organism evidence="2 3">
    <name type="scientific">Saitozyma podzolica</name>
    <dbReference type="NCBI Taxonomy" id="1890683"/>
    <lineage>
        <taxon>Eukaryota</taxon>
        <taxon>Fungi</taxon>
        <taxon>Dikarya</taxon>
        <taxon>Basidiomycota</taxon>
        <taxon>Agaricomycotina</taxon>
        <taxon>Tremellomycetes</taxon>
        <taxon>Tremellales</taxon>
        <taxon>Trimorphomycetaceae</taxon>
        <taxon>Saitozyma</taxon>
    </lineage>
</organism>
<sequence>MAAAFPSPSQLLSPHAATTPTSVASDLSLNSPDFDAPGPSSPRGWRSRDFWGSPKHSERHDFQHEPMQVDEEDPRAFSFTYPPSLPQCSLQADFQSTDCRVDVPPAFYPGQSIPTVLTFQLDRYSSLPHTLNSTLTMSLVGTLHTPHAPSRTIICVSVSLAEGLALWARDAQQAYAQRQTESSMLDPAMGLPGGTYSLPLTVQVPSTPRLPPTFTVPNSSFAVTYALIVSLTCDDQLRRGGRIVLAEAARAFEMMPETLPTRAPVYNDQSFYVRTDRQTDGGVIGTAKGLVRRANTRWTIKPAIQTTTYSPTSTIPLKLVLTPPAEPVGQTYHVLVRIALIRREHFTNNADDLRDRDGRKGLAKEEEILHRYAWFESHGESIDIANAHLPIMHGETAWAHGYSTVLNVGPPPNSPGADQIAVSSTFHVATTMAFLAVHPEGPTLDQLAGRELLPMGQWSPPTPANSPNRLSVSNLKRNFPGAVRTLPLPVVIGSVSEPRGAMYMSSWWDLQLVSNGEREVGRVIEGEAITSENGWIDPPPCYGDAVKEVPYEW</sequence>
<keyword evidence="3" id="KW-1185">Reference proteome</keyword>
<evidence type="ECO:0000313" key="2">
    <source>
        <dbReference type="EMBL" id="RSH92412.1"/>
    </source>
</evidence>
<feature type="compositionally biased region" description="Basic and acidic residues" evidence="1">
    <location>
        <begin position="55"/>
        <end position="64"/>
    </location>
</feature>
<dbReference type="EMBL" id="RSCD01000006">
    <property type="protein sequence ID" value="RSH92412.1"/>
    <property type="molecule type" value="Genomic_DNA"/>
</dbReference>